<dbReference type="eggNOG" id="KOG4391">
    <property type="taxonomic scope" value="Eukaryota"/>
</dbReference>
<dbReference type="GO" id="GO:0008474">
    <property type="term" value="F:palmitoyl-(protein) hydrolase activity"/>
    <property type="evidence" value="ECO:0000318"/>
    <property type="project" value="GO_Central"/>
</dbReference>
<organism evidence="6 7">
    <name type="scientific">Helobdella robusta</name>
    <name type="common">Californian leech</name>
    <dbReference type="NCBI Taxonomy" id="6412"/>
    <lineage>
        <taxon>Eukaryota</taxon>
        <taxon>Metazoa</taxon>
        <taxon>Spiralia</taxon>
        <taxon>Lophotrochozoa</taxon>
        <taxon>Annelida</taxon>
        <taxon>Clitellata</taxon>
        <taxon>Hirudinea</taxon>
        <taxon>Rhynchobdellida</taxon>
        <taxon>Glossiphoniidae</taxon>
        <taxon>Helobdella</taxon>
    </lineage>
</organism>
<dbReference type="InterPro" id="IPR029058">
    <property type="entry name" value="AB_hydrolase_fold"/>
</dbReference>
<feature type="transmembrane region" description="Helical" evidence="3">
    <location>
        <begin position="24"/>
        <end position="57"/>
    </location>
</feature>
<evidence type="ECO:0000259" key="4">
    <source>
        <dbReference type="Pfam" id="PF00561"/>
    </source>
</evidence>
<dbReference type="PANTHER" id="PTHR12277">
    <property type="entry name" value="ALPHA/BETA HYDROLASE DOMAIN-CONTAINING PROTEIN"/>
    <property type="match status" value="1"/>
</dbReference>
<evidence type="ECO:0000256" key="2">
    <source>
        <dbReference type="ARBA" id="ARBA00042701"/>
    </source>
</evidence>
<dbReference type="GeneID" id="20214717"/>
<evidence type="ECO:0000256" key="3">
    <source>
        <dbReference type="SAM" id="Phobius"/>
    </source>
</evidence>
<dbReference type="InterPro" id="IPR000073">
    <property type="entry name" value="AB_hydrolase_1"/>
</dbReference>
<dbReference type="OMA" id="WLPEQGY"/>
<keyword evidence="7" id="KW-1185">Reference proteome</keyword>
<sequence>MSNRLTYFDCVTQKLFCMMNHLWLYFSACGLIFYTLYIIYGSFVFIVLIFCSALGFLYHIQDSLLYQPNVPTESRLFVDNPSRFGLPYENIHLHTADGLELHAYLIKQPAPQSHNAYTVVFLHGNAGNIGHRLYNIHHMYLYCGVNVLMPEYRGYGLSQGTPSESGLYIDAQTAVDYILTRSDLNHSKIIIFGRSLGGAVAINAAASTSLHLGVQPASLIVENTFTNIRDMGKVLTGLSIIDHCPTFLIKNNFPSVEAIQHVKVPTLFICGLKDELVPPDMMRQLFEKSGSLLKRMFLVPNGTHNECWRFPGYYDQINSFFKEVH</sequence>
<reference evidence="7" key="1">
    <citation type="submission" date="2012-12" db="EMBL/GenBank/DDBJ databases">
        <authorList>
            <person name="Hellsten U."/>
            <person name="Grimwood J."/>
            <person name="Chapman J.A."/>
            <person name="Shapiro H."/>
            <person name="Aerts A."/>
            <person name="Otillar R.P."/>
            <person name="Terry A.Y."/>
            <person name="Boore J.L."/>
            <person name="Simakov O."/>
            <person name="Marletaz F."/>
            <person name="Cho S.-J."/>
            <person name="Edsinger-Gonzales E."/>
            <person name="Havlak P."/>
            <person name="Kuo D.-H."/>
            <person name="Larsson T."/>
            <person name="Lv J."/>
            <person name="Arendt D."/>
            <person name="Savage R."/>
            <person name="Osoegawa K."/>
            <person name="de Jong P."/>
            <person name="Lindberg D.R."/>
            <person name="Seaver E.C."/>
            <person name="Weisblat D.A."/>
            <person name="Putnam N.H."/>
            <person name="Grigoriev I.V."/>
            <person name="Rokhsar D.S."/>
        </authorList>
    </citation>
    <scope>NUCLEOTIDE SEQUENCE</scope>
</reference>
<dbReference type="OrthoDB" id="10249433at2759"/>
<evidence type="ECO:0000313" key="5">
    <source>
        <dbReference type="EMBL" id="ESO10691.1"/>
    </source>
</evidence>
<dbReference type="STRING" id="6412.T1G0W9"/>
<keyword evidence="3" id="KW-1133">Transmembrane helix</keyword>
<dbReference type="EnsemblMetazoa" id="HelroT72182">
    <property type="protein sequence ID" value="HelroP72182"/>
    <property type="gene ID" value="HelroG72182"/>
</dbReference>
<evidence type="ECO:0000256" key="1">
    <source>
        <dbReference type="ARBA" id="ARBA00040125"/>
    </source>
</evidence>
<name>T1G0W9_HELRO</name>
<dbReference type="GO" id="GO:0016020">
    <property type="term" value="C:membrane"/>
    <property type="evidence" value="ECO:0000318"/>
    <property type="project" value="GO_Central"/>
</dbReference>
<dbReference type="EMBL" id="KB095858">
    <property type="protein sequence ID" value="ESO10691.1"/>
    <property type="molecule type" value="Genomic_DNA"/>
</dbReference>
<dbReference type="Gene3D" id="3.40.50.1820">
    <property type="entry name" value="alpha/beta hydrolase"/>
    <property type="match status" value="1"/>
</dbReference>
<dbReference type="KEGG" id="hro:HELRODRAFT_72182"/>
<dbReference type="FunCoup" id="T1G0W9">
    <property type="interactions" value="1023"/>
</dbReference>
<dbReference type="EMBL" id="AMQM01002705">
    <property type="status" value="NOT_ANNOTATED_CDS"/>
    <property type="molecule type" value="Genomic_DNA"/>
</dbReference>
<gene>
    <name evidence="6" type="primary">20214717</name>
    <name evidence="5" type="ORF">HELRODRAFT_72182</name>
</gene>
<dbReference type="CTD" id="20214717"/>
<keyword evidence="3" id="KW-0812">Transmembrane</keyword>
<dbReference type="Pfam" id="PF00561">
    <property type="entry name" value="Abhydrolase_1"/>
    <property type="match status" value="1"/>
</dbReference>
<keyword evidence="3" id="KW-0472">Membrane</keyword>
<dbReference type="AlphaFoldDB" id="T1G0W9"/>
<evidence type="ECO:0000313" key="7">
    <source>
        <dbReference type="Proteomes" id="UP000015101"/>
    </source>
</evidence>
<dbReference type="PANTHER" id="PTHR12277:SF81">
    <property type="entry name" value="PROTEIN ABHD13"/>
    <property type="match status" value="1"/>
</dbReference>
<dbReference type="RefSeq" id="XP_009010960.1">
    <property type="nucleotide sequence ID" value="XM_009012712.1"/>
</dbReference>
<evidence type="ECO:0000313" key="6">
    <source>
        <dbReference type="EnsemblMetazoa" id="HelroP72182"/>
    </source>
</evidence>
<reference evidence="6" key="3">
    <citation type="submission" date="2015-06" db="UniProtKB">
        <authorList>
            <consortium name="EnsemblMetazoa"/>
        </authorList>
    </citation>
    <scope>IDENTIFICATION</scope>
</reference>
<dbReference type="ESTHER" id="helro-t1g0w9">
    <property type="family name" value="ABHD13-BEM46"/>
</dbReference>
<dbReference type="HOGENOM" id="CLU_029375_2_0_1"/>
<protein>
    <recommendedName>
        <fullName evidence="1">Protein ABHD13</fullName>
    </recommendedName>
    <alternativeName>
        <fullName evidence="2">Alpha/beta hydrolase domain-containing protein 13</fullName>
    </alternativeName>
</protein>
<reference evidence="5 7" key="2">
    <citation type="journal article" date="2013" name="Nature">
        <title>Insights into bilaterian evolution from three spiralian genomes.</title>
        <authorList>
            <person name="Simakov O."/>
            <person name="Marletaz F."/>
            <person name="Cho S.J."/>
            <person name="Edsinger-Gonzales E."/>
            <person name="Havlak P."/>
            <person name="Hellsten U."/>
            <person name="Kuo D.H."/>
            <person name="Larsson T."/>
            <person name="Lv J."/>
            <person name="Arendt D."/>
            <person name="Savage R."/>
            <person name="Osoegawa K."/>
            <person name="de Jong P."/>
            <person name="Grimwood J."/>
            <person name="Chapman J.A."/>
            <person name="Shapiro H."/>
            <person name="Aerts A."/>
            <person name="Otillar R.P."/>
            <person name="Terry A.Y."/>
            <person name="Boore J.L."/>
            <person name="Grigoriev I.V."/>
            <person name="Lindberg D.R."/>
            <person name="Seaver E.C."/>
            <person name="Weisblat D.A."/>
            <person name="Putnam N.H."/>
            <person name="Rokhsar D.S."/>
        </authorList>
    </citation>
    <scope>NUCLEOTIDE SEQUENCE</scope>
</reference>
<accession>T1G0W9</accession>
<dbReference type="SUPFAM" id="SSF53474">
    <property type="entry name" value="alpha/beta-Hydrolases"/>
    <property type="match status" value="1"/>
</dbReference>
<proteinExistence type="predicted"/>
<dbReference type="Proteomes" id="UP000015101">
    <property type="component" value="Unassembled WGS sequence"/>
</dbReference>
<feature type="domain" description="AB hydrolase-1" evidence="4">
    <location>
        <begin position="118"/>
        <end position="206"/>
    </location>
</feature>
<dbReference type="InParanoid" id="T1G0W9"/>